<reference evidence="3 4" key="1">
    <citation type="submission" date="2021-03" db="EMBL/GenBank/DDBJ databases">
        <title>Sequencing the genomes of 1000 actinobacteria strains.</title>
        <authorList>
            <person name="Klenk H.-P."/>
        </authorList>
    </citation>
    <scope>NUCLEOTIDE SEQUENCE [LARGE SCALE GENOMIC DNA]</scope>
    <source>
        <strain evidence="3 4">DSM 46670</strain>
    </source>
</reference>
<feature type="transmembrane region" description="Helical" evidence="2">
    <location>
        <begin position="41"/>
        <end position="63"/>
    </location>
</feature>
<gene>
    <name evidence="3" type="ORF">JOF56_007908</name>
</gene>
<dbReference type="Proteomes" id="UP001519332">
    <property type="component" value="Unassembled WGS sequence"/>
</dbReference>
<accession>A0ABS4TT04</accession>
<name>A0ABS4TT04_9PSEU</name>
<feature type="region of interest" description="Disordered" evidence="1">
    <location>
        <begin position="1"/>
        <end position="28"/>
    </location>
</feature>
<protein>
    <submittedName>
        <fullName evidence="3">Uncharacterized protein</fullName>
    </submittedName>
</protein>
<feature type="region of interest" description="Disordered" evidence="1">
    <location>
        <begin position="88"/>
        <end position="111"/>
    </location>
</feature>
<sequence>MNEQELRDSLREVMVASSPPPSMNPNAALDSARRAHKRRRATFAGAAAGVAVVAMAVGTAFALSPGETPLPIDQAAQPPANTGVVGTGKDGGGTETQFPDGQTDRTARNGPQAAKGEALLQSLKAKMPSTLTVDTKATHQGDPKLPVTTSQSQFRDYINGDKNKQIWEYQATVAVTKQGSSNAGTGRVMVETVTPGGSGPTDVCDLAKNFWGIGGTCETRVVQGKTVGVVTQSKDARIDQAVAYRYEDGTTVVVAQSKQPNNAESADGPMAQPPLTLEQLAPLVLTPDFKVS</sequence>
<keyword evidence="4" id="KW-1185">Reference proteome</keyword>
<keyword evidence="2" id="KW-0472">Membrane</keyword>
<dbReference type="RefSeq" id="WP_209644458.1">
    <property type="nucleotide sequence ID" value="NZ_JAGINW010000001.1"/>
</dbReference>
<evidence type="ECO:0000256" key="1">
    <source>
        <dbReference type="SAM" id="MobiDB-lite"/>
    </source>
</evidence>
<keyword evidence="2" id="KW-0812">Transmembrane</keyword>
<keyword evidence="2" id="KW-1133">Transmembrane helix</keyword>
<organism evidence="3 4">
    <name type="scientific">Kibdelosporangium banguiense</name>
    <dbReference type="NCBI Taxonomy" id="1365924"/>
    <lineage>
        <taxon>Bacteria</taxon>
        <taxon>Bacillati</taxon>
        <taxon>Actinomycetota</taxon>
        <taxon>Actinomycetes</taxon>
        <taxon>Pseudonocardiales</taxon>
        <taxon>Pseudonocardiaceae</taxon>
        <taxon>Kibdelosporangium</taxon>
    </lineage>
</organism>
<evidence type="ECO:0000313" key="3">
    <source>
        <dbReference type="EMBL" id="MBP2327523.1"/>
    </source>
</evidence>
<feature type="compositionally biased region" description="Basic and acidic residues" evidence="1">
    <location>
        <begin position="1"/>
        <end position="11"/>
    </location>
</feature>
<dbReference type="EMBL" id="JAGINW010000001">
    <property type="protein sequence ID" value="MBP2327523.1"/>
    <property type="molecule type" value="Genomic_DNA"/>
</dbReference>
<comment type="caution">
    <text evidence="3">The sequence shown here is derived from an EMBL/GenBank/DDBJ whole genome shotgun (WGS) entry which is preliminary data.</text>
</comment>
<proteinExistence type="predicted"/>
<evidence type="ECO:0000256" key="2">
    <source>
        <dbReference type="SAM" id="Phobius"/>
    </source>
</evidence>
<evidence type="ECO:0000313" key="4">
    <source>
        <dbReference type="Proteomes" id="UP001519332"/>
    </source>
</evidence>